<dbReference type="RefSeq" id="XP_005788634.1">
    <property type="nucleotide sequence ID" value="XM_005788577.1"/>
</dbReference>
<evidence type="ECO:0000313" key="1">
    <source>
        <dbReference type="EnsemblProtists" id="EOD36205"/>
    </source>
</evidence>
<sequence>MLSVWACAITGYSAVMSTPGCRACAWMSTPGSRACARMSTPGERADLGEDGLAGAQWSRAKWATERETTDDGACYIVEDEDAPDPSKQWFFCSDPAEDDSMQCELVPEWMGTAPDGGHAVWLCSKPKVTK</sequence>
<dbReference type="Proteomes" id="UP000013827">
    <property type="component" value="Unassembled WGS sequence"/>
</dbReference>
<organism evidence="1 2">
    <name type="scientific">Emiliania huxleyi (strain CCMP1516)</name>
    <dbReference type="NCBI Taxonomy" id="280463"/>
    <lineage>
        <taxon>Eukaryota</taxon>
        <taxon>Haptista</taxon>
        <taxon>Haptophyta</taxon>
        <taxon>Prymnesiophyceae</taxon>
        <taxon>Isochrysidales</taxon>
        <taxon>Noelaerhabdaceae</taxon>
        <taxon>Emiliania</taxon>
    </lineage>
</organism>
<name>A0A0D3KKC0_EMIH1</name>
<protein>
    <recommendedName>
        <fullName evidence="3">CW-type domain-containing protein</fullName>
    </recommendedName>
</protein>
<proteinExistence type="predicted"/>
<keyword evidence="2" id="KW-1185">Reference proteome</keyword>
<evidence type="ECO:0008006" key="3">
    <source>
        <dbReference type="Google" id="ProtNLM"/>
    </source>
</evidence>
<dbReference type="AlphaFoldDB" id="A0A0D3KKC0"/>
<accession>A0A0D3KKC0</accession>
<reference evidence="1" key="2">
    <citation type="submission" date="2024-10" db="UniProtKB">
        <authorList>
            <consortium name="EnsemblProtists"/>
        </authorList>
    </citation>
    <scope>IDENTIFICATION</scope>
</reference>
<evidence type="ECO:0000313" key="2">
    <source>
        <dbReference type="Proteomes" id="UP000013827"/>
    </source>
</evidence>
<dbReference type="PaxDb" id="2903-EOD36205"/>
<dbReference type="HOGENOM" id="CLU_1942061_0_0_1"/>
<dbReference type="KEGG" id="ehx:EMIHUDRAFT_423347"/>
<dbReference type="EnsemblProtists" id="EOD36205">
    <property type="protein sequence ID" value="EOD36205"/>
    <property type="gene ID" value="EMIHUDRAFT_423347"/>
</dbReference>
<reference evidence="2" key="1">
    <citation type="journal article" date="2013" name="Nature">
        <title>Pan genome of the phytoplankton Emiliania underpins its global distribution.</title>
        <authorList>
            <person name="Read B.A."/>
            <person name="Kegel J."/>
            <person name="Klute M.J."/>
            <person name="Kuo A."/>
            <person name="Lefebvre S.C."/>
            <person name="Maumus F."/>
            <person name="Mayer C."/>
            <person name="Miller J."/>
            <person name="Monier A."/>
            <person name="Salamov A."/>
            <person name="Young J."/>
            <person name="Aguilar M."/>
            <person name="Claverie J.M."/>
            <person name="Frickenhaus S."/>
            <person name="Gonzalez K."/>
            <person name="Herman E.K."/>
            <person name="Lin Y.C."/>
            <person name="Napier J."/>
            <person name="Ogata H."/>
            <person name="Sarno A.F."/>
            <person name="Shmutz J."/>
            <person name="Schroeder D."/>
            <person name="de Vargas C."/>
            <person name="Verret F."/>
            <person name="von Dassow P."/>
            <person name="Valentin K."/>
            <person name="Van de Peer Y."/>
            <person name="Wheeler G."/>
            <person name="Dacks J.B."/>
            <person name="Delwiche C.F."/>
            <person name="Dyhrman S.T."/>
            <person name="Glockner G."/>
            <person name="John U."/>
            <person name="Richards T."/>
            <person name="Worden A.Z."/>
            <person name="Zhang X."/>
            <person name="Grigoriev I.V."/>
            <person name="Allen A.E."/>
            <person name="Bidle K."/>
            <person name="Borodovsky M."/>
            <person name="Bowler C."/>
            <person name="Brownlee C."/>
            <person name="Cock J.M."/>
            <person name="Elias M."/>
            <person name="Gladyshev V.N."/>
            <person name="Groth M."/>
            <person name="Guda C."/>
            <person name="Hadaegh A."/>
            <person name="Iglesias-Rodriguez M.D."/>
            <person name="Jenkins J."/>
            <person name="Jones B.M."/>
            <person name="Lawson T."/>
            <person name="Leese F."/>
            <person name="Lindquist E."/>
            <person name="Lobanov A."/>
            <person name="Lomsadze A."/>
            <person name="Malik S.B."/>
            <person name="Marsh M.E."/>
            <person name="Mackinder L."/>
            <person name="Mock T."/>
            <person name="Mueller-Roeber B."/>
            <person name="Pagarete A."/>
            <person name="Parker M."/>
            <person name="Probert I."/>
            <person name="Quesneville H."/>
            <person name="Raines C."/>
            <person name="Rensing S.A."/>
            <person name="Riano-Pachon D.M."/>
            <person name="Richier S."/>
            <person name="Rokitta S."/>
            <person name="Shiraiwa Y."/>
            <person name="Soanes D.M."/>
            <person name="van der Giezen M."/>
            <person name="Wahlund T.M."/>
            <person name="Williams B."/>
            <person name="Wilson W."/>
            <person name="Wolfe G."/>
            <person name="Wurch L.L."/>
        </authorList>
    </citation>
    <scope>NUCLEOTIDE SEQUENCE</scope>
</reference>
<dbReference type="GeneID" id="17281476"/>